<reference evidence="2" key="1">
    <citation type="journal article" date="2011" name="Environ. Microbiol.">
        <title>Genomic insights into the metabolic potential of the polycyclic aromatic hydrocarbon degrading sulfate-reducing Deltaproteobacterium N47.</title>
        <authorList>
            <person name="Bergmann F."/>
            <person name="Selesi D."/>
            <person name="Weinmaier T."/>
            <person name="Tischler P."/>
            <person name="Rattei T."/>
            <person name="Meckenstock R.U."/>
        </authorList>
    </citation>
    <scope>NUCLEOTIDE SEQUENCE</scope>
</reference>
<dbReference type="AlphaFoldDB" id="E1YB89"/>
<sequence length="62" mass="6842">MLIVLSARPVAFDTALILLAIIFTVNLSAGQSRQSSAGSNGRKRNAESRRYDLLQKKGRFSF</sequence>
<dbReference type="EMBL" id="FR695867">
    <property type="protein sequence ID" value="CBX27766.1"/>
    <property type="molecule type" value="Genomic_DNA"/>
</dbReference>
<feature type="region of interest" description="Disordered" evidence="1">
    <location>
        <begin position="29"/>
        <end position="48"/>
    </location>
</feature>
<feature type="compositionally biased region" description="Low complexity" evidence="1">
    <location>
        <begin position="29"/>
        <end position="40"/>
    </location>
</feature>
<evidence type="ECO:0000256" key="1">
    <source>
        <dbReference type="SAM" id="MobiDB-lite"/>
    </source>
</evidence>
<organism evidence="2">
    <name type="scientific">uncultured Desulfobacterium sp</name>
    <dbReference type="NCBI Taxonomy" id="201089"/>
    <lineage>
        <taxon>Bacteria</taxon>
        <taxon>Pseudomonadati</taxon>
        <taxon>Thermodesulfobacteriota</taxon>
        <taxon>Desulfobacteria</taxon>
        <taxon>Desulfobacterales</taxon>
        <taxon>Desulfobacteriaceae</taxon>
        <taxon>Desulfobacterium</taxon>
        <taxon>environmental samples</taxon>
    </lineage>
</organism>
<gene>
    <name evidence="2" type="ORF">N47_C18240</name>
</gene>
<accession>E1YB89</accession>
<protein>
    <submittedName>
        <fullName evidence="2">Uncharacterized protein</fullName>
    </submittedName>
</protein>
<evidence type="ECO:0000313" key="2">
    <source>
        <dbReference type="EMBL" id="CBX27766.1"/>
    </source>
</evidence>
<proteinExistence type="predicted"/>
<name>E1YB89_9BACT</name>